<dbReference type="Gene3D" id="3.40.50.1820">
    <property type="entry name" value="alpha/beta hydrolase"/>
    <property type="match status" value="1"/>
</dbReference>
<protein>
    <submittedName>
        <fullName evidence="2">Alpha/beta hydrolase</fullName>
    </submittedName>
</protein>
<dbReference type="InterPro" id="IPR029058">
    <property type="entry name" value="AB_hydrolase_fold"/>
</dbReference>
<reference evidence="2" key="1">
    <citation type="submission" date="2021-07" db="EMBL/GenBank/DDBJ databases">
        <authorList>
            <person name="Fernandez M."/>
            <person name="Pereira P."/>
            <person name="Torres Tejerizo G.A."/>
            <person name="Gonzalez P."/>
            <person name="Agostini E."/>
        </authorList>
    </citation>
    <scope>NUCLEOTIDE SEQUENCE</scope>
    <source>
        <strain evidence="2">SFC 500-1A</strain>
    </source>
</reference>
<gene>
    <name evidence="2" type="ORF">KW868_20065</name>
</gene>
<keyword evidence="2" id="KW-0378">Hydrolase</keyword>
<dbReference type="Proteomes" id="UP000887320">
    <property type="component" value="Unassembled WGS sequence"/>
</dbReference>
<organism evidence="2 3">
    <name type="scientific">Acinetobacter guillouiae</name>
    <name type="common">Acinetobacter genomosp. 11</name>
    <dbReference type="NCBI Taxonomy" id="106649"/>
    <lineage>
        <taxon>Bacteria</taxon>
        <taxon>Pseudomonadati</taxon>
        <taxon>Pseudomonadota</taxon>
        <taxon>Gammaproteobacteria</taxon>
        <taxon>Moraxellales</taxon>
        <taxon>Moraxellaceae</taxon>
        <taxon>Acinetobacter</taxon>
    </lineage>
</organism>
<dbReference type="RefSeq" id="WP_234624231.1">
    <property type="nucleotide sequence ID" value="NZ_JAHWXT010000009.1"/>
</dbReference>
<feature type="domain" description="Serine aminopeptidase S33" evidence="1">
    <location>
        <begin position="44"/>
        <end position="250"/>
    </location>
</feature>
<dbReference type="GO" id="GO:0016787">
    <property type="term" value="F:hydrolase activity"/>
    <property type="evidence" value="ECO:0007669"/>
    <property type="project" value="UniProtKB-KW"/>
</dbReference>
<accession>A0A8X8GMS6</accession>
<dbReference type="AlphaFoldDB" id="A0A8X8GMS6"/>
<evidence type="ECO:0000313" key="3">
    <source>
        <dbReference type="Proteomes" id="UP000887320"/>
    </source>
</evidence>
<dbReference type="InterPro" id="IPR051044">
    <property type="entry name" value="MAG_DAG_Lipase"/>
</dbReference>
<proteinExistence type="predicted"/>
<dbReference type="EMBL" id="JAHWXT010000009">
    <property type="protein sequence ID" value="MCF0266752.1"/>
    <property type="molecule type" value="Genomic_DNA"/>
</dbReference>
<dbReference type="Pfam" id="PF12146">
    <property type="entry name" value="Hydrolase_4"/>
    <property type="match status" value="1"/>
</dbReference>
<evidence type="ECO:0000313" key="2">
    <source>
        <dbReference type="EMBL" id="MCF0266752.1"/>
    </source>
</evidence>
<sequence length="320" mass="36985">MTTQSTEYQPDILGTGYEKLTLNLPNDYDGKVIATLVRKQAAQATKKAVLYIHGFIDYFFQTEMAEQFNQHDYDFYALDLRKYGRSYLPHQKYYYVLNLNEYDEEITQALKIIGQEGHTEVLLAGHSTGGLIATLYAAHYPQHPLIQALWCNSPFYDFNMPAWKKKLALPKLSALGKRLPNLKFPSELNKWYVTSLHKDLQGEWDFSLEWKKPTYPKVYLSFVHAIFEAQKEIHAGVQINVPTLVMHSHKTTYPKKFNRDAQSTDVILEVKDIIRDAGKIQGDVNVMTIQNGLHDLVLSAPKVRKEVYHQLFSWLAQKQL</sequence>
<evidence type="ECO:0000259" key="1">
    <source>
        <dbReference type="Pfam" id="PF12146"/>
    </source>
</evidence>
<dbReference type="PANTHER" id="PTHR11614">
    <property type="entry name" value="PHOSPHOLIPASE-RELATED"/>
    <property type="match status" value="1"/>
</dbReference>
<comment type="caution">
    <text evidence="2">The sequence shown here is derived from an EMBL/GenBank/DDBJ whole genome shotgun (WGS) entry which is preliminary data.</text>
</comment>
<name>A0A8X8GMS6_ACIGI</name>
<dbReference type="SUPFAM" id="SSF53474">
    <property type="entry name" value="alpha/beta-Hydrolases"/>
    <property type="match status" value="1"/>
</dbReference>
<dbReference type="InterPro" id="IPR022742">
    <property type="entry name" value="Hydrolase_4"/>
</dbReference>